<dbReference type="GO" id="GO:0005975">
    <property type="term" value="P:carbohydrate metabolic process"/>
    <property type="evidence" value="ECO:0007669"/>
    <property type="project" value="InterPro"/>
</dbReference>
<dbReference type="Proteomes" id="UP001160148">
    <property type="component" value="Unassembled WGS sequence"/>
</dbReference>
<evidence type="ECO:0000259" key="1">
    <source>
        <dbReference type="Pfam" id="PF00128"/>
    </source>
</evidence>
<dbReference type="Gene3D" id="3.20.20.80">
    <property type="entry name" value="Glycosidases"/>
    <property type="match status" value="1"/>
</dbReference>
<evidence type="ECO:0000313" key="2">
    <source>
        <dbReference type="EMBL" id="CAI6365434.1"/>
    </source>
</evidence>
<comment type="caution">
    <text evidence="2">The sequence shown here is derived from an EMBL/GenBank/DDBJ whole genome shotgun (WGS) entry which is preliminary data.</text>
</comment>
<reference evidence="2 3" key="1">
    <citation type="submission" date="2023-01" db="EMBL/GenBank/DDBJ databases">
        <authorList>
            <person name="Whitehead M."/>
        </authorList>
    </citation>
    <scope>NUCLEOTIDE SEQUENCE [LARGE SCALE GENOMIC DNA]</scope>
</reference>
<dbReference type="SUPFAM" id="SSF51445">
    <property type="entry name" value="(Trans)glycosidases"/>
    <property type="match status" value="1"/>
</dbReference>
<sequence>MGRMVLVPIVLKDVMEFWMYKGLSGFRFDAVDYLYENVSLLDEPFLPGKSNSTEYMDLDHVYTRSQPENIIIVLEWRAFMESFTKSKNQCRP</sequence>
<dbReference type="InterPro" id="IPR006047">
    <property type="entry name" value="GH13_cat_dom"/>
</dbReference>
<protein>
    <recommendedName>
        <fullName evidence="1">Glycosyl hydrolase family 13 catalytic domain-containing protein</fullName>
    </recommendedName>
</protein>
<proteinExistence type="predicted"/>
<gene>
    <name evidence="2" type="ORF">MEUPH1_LOCUS20150</name>
</gene>
<accession>A0AAV0XAA7</accession>
<dbReference type="InterPro" id="IPR017853">
    <property type="entry name" value="GH"/>
</dbReference>
<dbReference type="AlphaFoldDB" id="A0AAV0XAA7"/>
<name>A0AAV0XAA7_9HEMI</name>
<organism evidence="2 3">
    <name type="scientific">Macrosiphum euphorbiae</name>
    <name type="common">potato aphid</name>
    <dbReference type="NCBI Taxonomy" id="13131"/>
    <lineage>
        <taxon>Eukaryota</taxon>
        <taxon>Metazoa</taxon>
        <taxon>Ecdysozoa</taxon>
        <taxon>Arthropoda</taxon>
        <taxon>Hexapoda</taxon>
        <taxon>Insecta</taxon>
        <taxon>Pterygota</taxon>
        <taxon>Neoptera</taxon>
        <taxon>Paraneoptera</taxon>
        <taxon>Hemiptera</taxon>
        <taxon>Sternorrhyncha</taxon>
        <taxon>Aphidomorpha</taxon>
        <taxon>Aphidoidea</taxon>
        <taxon>Aphididae</taxon>
        <taxon>Macrosiphini</taxon>
        <taxon>Macrosiphum</taxon>
    </lineage>
</organism>
<keyword evidence="3" id="KW-1185">Reference proteome</keyword>
<dbReference type="EMBL" id="CARXXK010000004">
    <property type="protein sequence ID" value="CAI6365434.1"/>
    <property type="molecule type" value="Genomic_DNA"/>
</dbReference>
<evidence type="ECO:0000313" key="3">
    <source>
        <dbReference type="Proteomes" id="UP001160148"/>
    </source>
</evidence>
<feature type="domain" description="Glycosyl hydrolase family 13 catalytic" evidence="1">
    <location>
        <begin position="11"/>
        <end position="84"/>
    </location>
</feature>
<dbReference type="Pfam" id="PF00128">
    <property type="entry name" value="Alpha-amylase"/>
    <property type="match status" value="1"/>
</dbReference>